<dbReference type="EMBL" id="SMKI01000176">
    <property type="protein sequence ID" value="TDC73896.1"/>
    <property type="molecule type" value="Genomic_DNA"/>
</dbReference>
<reference evidence="2 3" key="1">
    <citation type="submission" date="2019-03" db="EMBL/GenBank/DDBJ databases">
        <title>Draft genome sequences of novel Actinobacteria.</title>
        <authorList>
            <person name="Sahin N."/>
            <person name="Ay H."/>
            <person name="Saygin H."/>
        </authorList>
    </citation>
    <scope>NUCLEOTIDE SEQUENCE [LARGE SCALE GENOMIC DNA]</scope>
    <source>
        <strain evidence="2 3">DSM 41900</strain>
    </source>
</reference>
<feature type="domain" description="YbaK/aminoacyl-tRNA synthetase-associated" evidence="1">
    <location>
        <begin position="26"/>
        <end position="142"/>
    </location>
</feature>
<dbReference type="CDD" id="cd04333">
    <property type="entry name" value="ProX_deacylase"/>
    <property type="match status" value="1"/>
</dbReference>
<evidence type="ECO:0000313" key="2">
    <source>
        <dbReference type="EMBL" id="TDC73896.1"/>
    </source>
</evidence>
<proteinExistence type="predicted"/>
<dbReference type="AlphaFoldDB" id="A0A4R4TCP2"/>
<dbReference type="SUPFAM" id="SSF55826">
    <property type="entry name" value="YbaK/ProRS associated domain"/>
    <property type="match status" value="1"/>
</dbReference>
<dbReference type="InterPro" id="IPR007214">
    <property type="entry name" value="YbaK/aa-tRNA-synth-assoc-dom"/>
</dbReference>
<dbReference type="Gene3D" id="3.90.960.10">
    <property type="entry name" value="YbaK/aminoacyl-tRNA synthetase-associated domain"/>
    <property type="match status" value="1"/>
</dbReference>
<protein>
    <submittedName>
        <fullName evidence="2">YbaK/EbsC family protein</fullName>
    </submittedName>
</protein>
<evidence type="ECO:0000259" key="1">
    <source>
        <dbReference type="Pfam" id="PF04073"/>
    </source>
</evidence>
<dbReference type="GO" id="GO:0002161">
    <property type="term" value="F:aminoacyl-tRNA deacylase activity"/>
    <property type="evidence" value="ECO:0007669"/>
    <property type="project" value="InterPro"/>
</dbReference>
<evidence type="ECO:0000313" key="3">
    <source>
        <dbReference type="Proteomes" id="UP000295345"/>
    </source>
</evidence>
<accession>A0A4R4TCP2</accession>
<dbReference type="OrthoDB" id="8536235at2"/>
<sequence length="162" mass="16542">MTALEQVRVALARHGHDHGIVELSTEVPTAAAAAEQLGCPVGAIANSLVFEADGDALLVVASGGHRVDVRKAARHLGVRRVRRATPEFVLAATGQLVGGVAPVGHPAPLRTLVDTALADHPEVWAGAGLSHAMFRTTFAELVAMTGGEPLAVGVDAVVDADG</sequence>
<dbReference type="PANTHER" id="PTHR30411">
    <property type="entry name" value="CYTOPLASMIC PROTEIN"/>
    <property type="match status" value="1"/>
</dbReference>
<name>A0A4R4TCP2_9ACTN</name>
<dbReference type="Proteomes" id="UP000295345">
    <property type="component" value="Unassembled WGS sequence"/>
</dbReference>
<dbReference type="RefSeq" id="WP_132819046.1">
    <property type="nucleotide sequence ID" value="NZ_SMKI01000176.1"/>
</dbReference>
<organism evidence="2 3">
    <name type="scientific">Streptomyces hainanensis</name>
    <dbReference type="NCBI Taxonomy" id="402648"/>
    <lineage>
        <taxon>Bacteria</taxon>
        <taxon>Bacillati</taxon>
        <taxon>Actinomycetota</taxon>
        <taxon>Actinomycetes</taxon>
        <taxon>Kitasatosporales</taxon>
        <taxon>Streptomycetaceae</taxon>
        <taxon>Streptomyces</taxon>
    </lineage>
</organism>
<keyword evidence="3" id="KW-1185">Reference proteome</keyword>
<comment type="caution">
    <text evidence="2">The sequence shown here is derived from an EMBL/GenBank/DDBJ whole genome shotgun (WGS) entry which is preliminary data.</text>
</comment>
<dbReference type="PANTHER" id="PTHR30411:SF1">
    <property type="entry name" value="CYTOPLASMIC PROTEIN"/>
    <property type="match status" value="1"/>
</dbReference>
<gene>
    <name evidence="2" type="ORF">E1283_17735</name>
</gene>
<dbReference type="Pfam" id="PF04073">
    <property type="entry name" value="tRNA_edit"/>
    <property type="match status" value="1"/>
</dbReference>
<dbReference type="InterPro" id="IPR036754">
    <property type="entry name" value="YbaK/aa-tRNA-synt-asso_dom_sf"/>
</dbReference>